<accession>A0A743SQR3</accession>
<dbReference type="AlphaFoldDB" id="A0A743SQR3"/>
<comment type="caution">
    <text evidence="1">The sequence shown here is derived from an EMBL/GenBank/DDBJ whole genome shotgun (WGS) entry which is preliminary data.</text>
</comment>
<sequence>MGNNSETKDVTNKPCIHAGDMSPKELRDWLNDLAKSANRTDSFWARAIDDRLRGMTVTARDLVDELAEKVNFLQCREIRRSEDHTSAIQADLLHCQGMLKIVSDFLRAVEQYRTQDIETPQISSDLTHKDEIQ</sequence>
<protein>
    <submittedName>
        <fullName evidence="1">Uncharacterized protein</fullName>
    </submittedName>
</protein>
<reference evidence="1" key="2">
    <citation type="submission" date="2020-02" db="EMBL/GenBank/DDBJ databases">
        <authorList>
            <consortium name="NCBI Pathogen Detection Project"/>
        </authorList>
    </citation>
    <scope>NUCLEOTIDE SEQUENCE</scope>
    <source>
        <strain evidence="1">MA.CK_00/00001968</strain>
    </source>
</reference>
<organism evidence="1">
    <name type="scientific">Salmonella enterica</name>
    <name type="common">Salmonella choleraesuis</name>
    <dbReference type="NCBI Taxonomy" id="28901"/>
    <lineage>
        <taxon>Bacteria</taxon>
        <taxon>Pseudomonadati</taxon>
        <taxon>Pseudomonadota</taxon>
        <taxon>Gammaproteobacteria</taxon>
        <taxon>Enterobacterales</taxon>
        <taxon>Enterobacteriaceae</taxon>
        <taxon>Salmonella</taxon>
    </lineage>
</organism>
<dbReference type="EMBL" id="DAAUQX010000106">
    <property type="protein sequence ID" value="HAF2131192.1"/>
    <property type="molecule type" value="Genomic_DNA"/>
</dbReference>
<gene>
    <name evidence="1" type="ORF">G9F27_005547</name>
</gene>
<evidence type="ECO:0000313" key="1">
    <source>
        <dbReference type="EMBL" id="HAF2131192.1"/>
    </source>
</evidence>
<proteinExistence type="predicted"/>
<name>A0A743SQR3_SALER</name>
<reference evidence="1" key="1">
    <citation type="journal article" date="2018" name="Genome Biol.">
        <title>SKESA: strategic k-mer extension for scrupulous assemblies.</title>
        <authorList>
            <person name="Souvorov A."/>
            <person name="Agarwala R."/>
            <person name="Lipman D.J."/>
        </authorList>
    </citation>
    <scope>NUCLEOTIDE SEQUENCE</scope>
    <source>
        <strain evidence="1">MA.CK_00/00001968</strain>
    </source>
</reference>